<proteinExistence type="predicted"/>
<evidence type="ECO:0008006" key="4">
    <source>
        <dbReference type="Google" id="ProtNLM"/>
    </source>
</evidence>
<dbReference type="OrthoDB" id="9776502at2"/>
<keyword evidence="3" id="KW-1185">Reference proteome</keyword>
<feature type="transmembrane region" description="Helical" evidence="1">
    <location>
        <begin position="157"/>
        <end position="177"/>
    </location>
</feature>
<dbReference type="Proteomes" id="UP000183952">
    <property type="component" value="Unassembled WGS sequence"/>
</dbReference>
<feature type="transmembrane region" description="Helical" evidence="1">
    <location>
        <begin position="189"/>
        <end position="208"/>
    </location>
</feature>
<dbReference type="RefSeq" id="WP_072904634.1">
    <property type="nucleotide sequence ID" value="NZ_FRAD01000040.1"/>
</dbReference>
<feature type="transmembrane region" description="Helical" evidence="1">
    <location>
        <begin position="128"/>
        <end position="145"/>
    </location>
</feature>
<feature type="transmembrane region" description="Helical" evidence="1">
    <location>
        <begin position="94"/>
        <end position="121"/>
    </location>
</feature>
<feature type="transmembrane region" description="Helical" evidence="1">
    <location>
        <begin position="267"/>
        <end position="288"/>
    </location>
</feature>
<feature type="transmembrane region" description="Helical" evidence="1">
    <location>
        <begin position="324"/>
        <end position="340"/>
    </location>
</feature>
<keyword evidence="1" id="KW-0472">Membrane</keyword>
<gene>
    <name evidence="2" type="ORF">SAMN02745248_02779</name>
</gene>
<feature type="transmembrane region" description="Helical" evidence="1">
    <location>
        <begin position="64"/>
        <end position="82"/>
    </location>
</feature>
<feature type="transmembrane region" description="Helical" evidence="1">
    <location>
        <begin position="12"/>
        <end position="31"/>
    </location>
</feature>
<reference evidence="2 3" key="1">
    <citation type="submission" date="2016-11" db="EMBL/GenBank/DDBJ databases">
        <authorList>
            <person name="Jaros S."/>
            <person name="Januszkiewicz K."/>
            <person name="Wedrychowicz H."/>
        </authorList>
    </citation>
    <scope>NUCLEOTIDE SEQUENCE [LARGE SCALE GENOMIC DNA]</scope>
    <source>
        <strain evidence="2 3">DSM 3090</strain>
    </source>
</reference>
<protein>
    <recommendedName>
        <fullName evidence="4">DUF1576 domain-containing protein</fullName>
    </recommendedName>
</protein>
<evidence type="ECO:0000313" key="2">
    <source>
        <dbReference type="EMBL" id="SHK54318.1"/>
    </source>
</evidence>
<dbReference type="AlphaFoldDB" id="A0A1M6TC23"/>
<sequence>MEHNIIKKKIYKTYYIFITYFLILIGLSFIIDSPSNIFKGLIEIFFDSNILITDYVALGGIGAALFNASMLSIIFLGIFIYVGVKPNGSTISSILLMFGFGLFGKNLINVWPIVFGVWLYSKYEKKPFLNYILVATFGTALAPTFNELMFTDIFPFYMAIPISLTITTILGFILSPITTYCLRLHQGYNLYNTGFSAGLIGTALMALLRSFGINFEKRLLWTSQYNTLFSIILYSMFISFIVIGFVQDKQAFKKIFKLVKLPGRLVSDFYIIFGSGTTFLNMGLLGIFYTTLVLLVGGDLTGPTLGGIFTIVGFGAFGKHLKNTIPVAIGALLCAFLNVWDMTSPSMLLAILFSTTLAPISGHFGWPFGILAGFSHVCMVMNLSELHGGLNLYNNGFAGGIVAIILLPLLSSFKEKVVSSVDS</sequence>
<evidence type="ECO:0000313" key="3">
    <source>
        <dbReference type="Proteomes" id="UP000183952"/>
    </source>
</evidence>
<name>A0A1M6TC23_9CLOT</name>
<organism evidence="2 3">
    <name type="scientific">Hathewaya proteolytica DSM 3090</name>
    <dbReference type="NCBI Taxonomy" id="1121331"/>
    <lineage>
        <taxon>Bacteria</taxon>
        <taxon>Bacillati</taxon>
        <taxon>Bacillota</taxon>
        <taxon>Clostridia</taxon>
        <taxon>Eubacteriales</taxon>
        <taxon>Clostridiaceae</taxon>
        <taxon>Hathewaya</taxon>
    </lineage>
</organism>
<dbReference type="EMBL" id="FRAD01000040">
    <property type="protein sequence ID" value="SHK54318.1"/>
    <property type="molecule type" value="Genomic_DNA"/>
</dbReference>
<dbReference type="Pfam" id="PF07613">
    <property type="entry name" value="DUF1576"/>
    <property type="match status" value="2"/>
</dbReference>
<keyword evidence="1" id="KW-1133">Transmembrane helix</keyword>
<keyword evidence="1" id="KW-0812">Transmembrane</keyword>
<feature type="transmembrane region" description="Helical" evidence="1">
    <location>
        <begin position="300"/>
        <end position="317"/>
    </location>
</feature>
<feature type="transmembrane region" description="Helical" evidence="1">
    <location>
        <begin position="392"/>
        <end position="413"/>
    </location>
</feature>
<evidence type="ECO:0000256" key="1">
    <source>
        <dbReference type="SAM" id="Phobius"/>
    </source>
</evidence>
<dbReference type="InterPro" id="IPR011470">
    <property type="entry name" value="DUF1576"/>
</dbReference>
<accession>A0A1M6TC23</accession>
<feature type="transmembrane region" description="Helical" evidence="1">
    <location>
        <begin position="228"/>
        <end position="246"/>
    </location>
</feature>